<evidence type="ECO:0000256" key="1">
    <source>
        <dbReference type="ARBA" id="ARBA00004123"/>
    </source>
</evidence>
<dbReference type="GO" id="GO:0005634">
    <property type="term" value="C:nucleus"/>
    <property type="evidence" value="ECO:0007669"/>
    <property type="project" value="UniProtKB-SubCell"/>
</dbReference>
<reference evidence="13 14" key="1">
    <citation type="journal article" date="2013" name="Genome Biol.">
        <title>Genome of Acanthamoeba castellanii highlights extensive lateral gene transfer and early evolution of tyrosine kinase signaling.</title>
        <authorList>
            <person name="Clarke M."/>
            <person name="Lohan A.J."/>
            <person name="Liu B."/>
            <person name="Lagkouvardos I."/>
            <person name="Roy S."/>
            <person name="Zafar N."/>
            <person name="Bertelli C."/>
            <person name="Schilde C."/>
            <person name="Kianianmomeni A."/>
            <person name="Burglin T.R."/>
            <person name="Frech C."/>
            <person name="Turcotte B."/>
            <person name="Kopec K.O."/>
            <person name="Synnott J.M."/>
            <person name="Choo C."/>
            <person name="Paponov I."/>
            <person name="Finkler A."/>
            <person name="Soon Heng Tan C."/>
            <person name="Hutchins A.P."/>
            <person name="Weinmeier T."/>
            <person name="Rattei T."/>
            <person name="Chu J.S."/>
            <person name="Gimenez G."/>
            <person name="Irimia M."/>
            <person name="Rigden D.J."/>
            <person name="Fitzpatrick D.A."/>
            <person name="Lorenzo-Morales J."/>
            <person name="Bateman A."/>
            <person name="Chiu C.H."/>
            <person name="Tang P."/>
            <person name="Hegemann P."/>
            <person name="Fromm H."/>
            <person name="Raoult D."/>
            <person name="Greub G."/>
            <person name="Miranda-Saavedra D."/>
            <person name="Chen N."/>
            <person name="Nash P."/>
            <person name="Ginger M.L."/>
            <person name="Horn M."/>
            <person name="Schaap P."/>
            <person name="Caler L."/>
            <person name="Loftus B."/>
        </authorList>
    </citation>
    <scope>NUCLEOTIDE SEQUENCE [LARGE SCALE GENOMIC DNA]</scope>
    <source>
        <strain evidence="13 14">Neff</strain>
    </source>
</reference>
<comment type="similarity">
    <text evidence="9">Belongs to the DEAD box helicase family.</text>
</comment>
<dbReference type="GO" id="GO:0003724">
    <property type="term" value="F:RNA helicase activity"/>
    <property type="evidence" value="ECO:0007669"/>
    <property type="project" value="InterPro"/>
</dbReference>
<evidence type="ECO:0000256" key="3">
    <source>
        <dbReference type="ARBA" id="ARBA00022801"/>
    </source>
</evidence>
<keyword evidence="4 9" id="KW-0347">Helicase</keyword>
<dbReference type="STRING" id="1257118.L8HIQ3"/>
<feature type="domain" description="DEAD-box RNA helicase Q" evidence="12">
    <location>
        <begin position="89"/>
        <end position="117"/>
    </location>
</feature>
<evidence type="ECO:0000256" key="5">
    <source>
        <dbReference type="ARBA" id="ARBA00022840"/>
    </source>
</evidence>
<evidence type="ECO:0000259" key="11">
    <source>
        <dbReference type="PROSITE" id="PS51192"/>
    </source>
</evidence>
<dbReference type="GO" id="GO:0003723">
    <property type="term" value="F:RNA binding"/>
    <property type="evidence" value="ECO:0007669"/>
    <property type="project" value="UniProtKB-KW"/>
</dbReference>
<dbReference type="PANTHER" id="PTHR47959">
    <property type="entry name" value="ATP-DEPENDENT RNA HELICASE RHLE-RELATED"/>
    <property type="match status" value="1"/>
</dbReference>
<evidence type="ECO:0000313" key="14">
    <source>
        <dbReference type="Proteomes" id="UP000011083"/>
    </source>
</evidence>
<dbReference type="InterPro" id="IPR050079">
    <property type="entry name" value="DEAD_box_RNA_helicase"/>
</dbReference>
<evidence type="ECO:0000259" key="12">
    <source>
        <dbReference type="PROSITE" id="PS51195"/>
    </source>
</evidence>
<gene>
    <name evidence="13" type="ORF">ACA1_169890</name>
</gene>
<dbReference type="OMA" id="ISSCAYG"/>
<dbReference type="InterPro" id="IPR027417">
    <property type="entry name" value="P-loop_NTPase"/>
</dbReference>
<dbReference type="GO" id="GO:0005524">
    <property type="term" value="F:ATP binding"/>
    <property type="evidence" value="ECO:0007669"/>
    <property type="project" value="UniProtKB-KW"/>
</dbReference>
<feature type="compositionally biased region" description="Basic and acidic residues" evidence="10">
    <location>
        <begin position="43"/>
        <end position="61"/>
    </location>
</feature>
<dbReference type="PROSITE" id="PS51195">
    <property type="entry name" value="Q_MOTIF"/>
    <property type="match status" value="1"/>
</dbReference>
<keyword evidence="3 9" id="KW-0378">Hydrolase</keyword>
<sequence>MEATSPANKRKRGAQKAAAKVKATIAAAKKKSEITNKPAAQQGKEKEAQQQKTKDVEKEQKEEEELLNEESLEVAKKEDAAPAEPVKDVTFADLGVIPEICDSCTMLGWSKPSEIQKETIPLAIQGKDIIGLAQTGSGKTGAFAIPILQALLQKPQPLFAVVLSPTRELAIQIAEQFEALGSVIRARSVVIVGGVDVMEQSIALAKKPHIICATPGRLLFHLQNTKGFSLKSLKYLVLDEADRLLNMDYEEEIDQIWPERHTYLFSATMTSKVKKLERASLANPVKISVSSKYSTVDTLLQNYVFVPEKFKDCYLVYLLNEFVGNSIIGTLRGHV</sequence>
<dbReference type="Pfam" id="PF00270">
    <property type="entry name" value="DEAD"/>
    <property type="match status" value="1"/>
</dbReference>
<feature type="compositionally biased region" description="Low complexity" evidence="10">
    <location>
        <begin position="15"/>
        <end position="27"/>
    </location>
</feature>
<evidence type="ECO:0000256" key="10">
    <source>
        <dbReference type="SAM" id="MobiDB-lite"/>
    </source>
</evidence>
<keyword evidence="5 9" id="KW-0067">ATP-binding</keyword>
<keyword evidence="2 9" id="KW-0547">Nucleotide-binding</keyword>
<evidence type="ECO:0000256" key="4">
    <source>
        <dbReference type="ARBA" id="ARBA00022806"/>
    </source>
</evidence>
<feature type="compositionally biased region" description="Acidic residues" evidence="10">
    <location>
        <begin position="62"/>
        <end position="72"/>
    </location>
</feature>
<dbReference type="AlphaFoldDB" id="L8HIQ3"/>
<keyword evidence="7" id="KW-0539">Nucleus</keyword>
<evidence type="ECO:0000256" key="7">
    <source>
        <dbReference type="ARBA" id="ARBA00023242"/>
    </source>
</evidence>
<dbReference type="Gene3D" id="3.40.50.300">
    <property type="entry name" value="P-loop containing nucleotide triphosphate hydrolases"/>
    <property type="match status" value="1"/>
</dbReference>
<dbReference type="InterPro" id="IPR014014">
    <property type="entry name" value="RNA_helicase_DEAD_Q_motif"/>
</dbReference>
<dbReference type="PROSITE" id="PS51192">
    <property type="entry name" value="HELICASE_ATP_BIND_1"/>
    <property type="match status" value="1"/>
</dbReference>
<dbReference type="KEGG" id="acan:ACA1_169890"/>
<dbReference type="VEuPathDB" id="AmoebaDB:ACA1_169890"/>
<dbReference type="InterPro" id="IPR044765">
    <property type="entry name" value="DDX47/Rrp3_DEADc"/>
</dbReference>
<organism evidence="13 14">
    <name type="scientific">Acanthamoeba castellanii (strain ATCC 30010 / Neff)</name>
    <dbReference type="NCBI Taxonomy" id="1257118"/>
    <lineage>
        <taxon>Eukaryota</taxon>
        <taxon>Amoebozoa</taxon>
        <taxon>Discosea</taxon>
        <taxon>Longamoebia</taxon>
        <taxon>Centramoebida</taxon>
        <taxon>Acanthamoebidae</taxon>
        <taxon>Acanthamoeba</taxon>
    </lineage>
</organism>
<dbReference type="InterPro" id="IPR014001">
    <property type="entry name" value="Helicase_ATP-bd"/>
</dbReference>
<feature type="domain" description="Helicase ATP-binding" evidence="11">
    <location>
        <begin position="120"/>
        <end position="287"/>
    </location>
</feature>
<dbReference type="InterPro" id="IPR000629">
    <property type="entry name" value="RNA-helicase_DEAD-box_CS"/>
</dbReference>
<feature type="short sequence motif" description="Q motif" evidence="8">
    <location>
        <begin position="89"/>
        <end position="117"/>
    </location>
</feature>
<proteinExistence type="inferred from homology"/>
<dbReference type="Proteomes" id="UP000011083">
    <property type="component" value="Unassembled WGS sequence"/>
</dbReference>
<dbReference type="CDD" id="cd17954">
    <property type="entry name" value="DEADc_DDX47"/>
    <property type="match status" value="1"/>
</dbReference>
<evidence type="ECO:0000256" key="8">
    <source>
        <dbReference type="PROSITE-ProRule" id="PRU00552"/>
    </source>
</evidence>
<dbReference type="PROSITE" id="PS00039">
    <property type="entry name" value="DEAD_ATP_HELICASE"/>
    <property type="match status" value="1"/>
</dbReference>
<dbReference type="OrthoDB" id="10261904at2759"/>
<accession>L8HIQ3</accession>
<comment type="subcellular location">
    <subcellularLocation>
        <location evidence="1">Nucleus</location>
    </subcellularLocation>
</comment>
<evidence type="ECO:0000256" key="9">
    <source>
        <dbReference type="RuleBase" id="RU000492"/>
    </source>
</evidence>
<evidence type="ECO:0000256" key="2">
    <source>
        <dbReference type="ARBA" id="ARBA00022741"/>
    </source>
</evidence>
<protein>
    <submittedName>
        <fullName evidence="13">DEAD/DEAH box helicase domain containing protein</fullName>
    </submittedName>
</protein>
<keyword evidence="6" id="KW-0694">RNA-binding</keyword>
<dbReference type="SUPFAM" id="SSF52540">
    <property type="entry name" value="P-loop containing nucleoside triphosphate hydrolases"/>
    <property type="match status" value="1"/>
</dbReference>
<dbReference type="EMBL" id="KB007834">
    <property type="protein sequence ID" value="ELR24281.1"/>
    <property type="molecule type" value="Genomic_DNA"/>
</dbReference>
<dbReference type="SMART" id="SM00487">
    <property type="entry name" value="DEXDc"/>
    <property type="match status" value="1"/>
</dbReference>
<evidence type="ECO:0000313" key="13">
    <source>
        <dbReference type="EMBL" id="ELR24281.1"/>
    </source>
</evidence>
<dbReference type="GO" id="GO:0005829">
    <property type="term" value="C:cytosol"/>
    <property type="evidence" value="ECO:0007669"/>
    <property type="project" value="TreeGrafter"/>
</dbReference>
<dbReference type="GeneID" id="14925297"/>
<dbReference type="PANTHER" id="PTHR47959:SF24">
    <property type="entry name" value="ATP-DEPENDENT RNA HELICASE"/>
    <property type="match status" value="1"/>
</dbReference>
<dbReference type="RefSeq" id="XP_004353974.1">
    <property type="nucleotide sequence ID" value="XM_004353922.1"/>
</dbReference>
<feature type="region of interest" description="Disordered" evidence="10">
    <location>
        <begin position="1"/>
        <end position="80"/>
    </location>
</feature>
<dbReference type="GO" id="GO:0016787">
    <property type="term" value="F:hydrolase activity"/>
    <property type="evidence" value="ECO:0007669"/>
    <property type="project" value="UniProtKB-KW"/>
</dbReference>
<evidence type="ECO:0000256" key="6">
    <source>
        <dbReference type="ARBA" id="ARBA00022884"/>
    </source>
</evidence>
<keyword evidence="14" id="KW-1185">Reference proteome</keyword>
<dbReference type="InterPro" id="IPR011545">
    <property type="entry name" value="DEAD/DEAH_box_helicase_dom"/>
</dbReference>
<name>L8HIQ3_ACACF</name>